<evidence type="ECO:0000313" key="2">
    <source>
        <dbReference type="EMBL" id="KAL0124269.1"/>
    </source>
</evidence>
<gene>
    <name evidence="2" type="ORF">PUN28_006254</name>
</gene>
<evidence type="ECO:0000256" key="1">
    <source>
        <dbReference type="SAM" id="MobiDB-lite"/>
    </source>
</evidence>
<dbReference type="EMBL" id="JADYXP020000005">
    <property type="protein sequence ID" value="KAL0124269.1"/>
    <property type="molecule type" value="Genomic_DNA"/>
</dbReference>
<dbReference type="Proteomes" id="UP001430953">
    <property type="component" value="Unassembled WGS sequence"/>
</dbReference>
<feature type="region of interest" description="Disordered" evidence="1">
    <location>
        <begin position="1"/>
        <end position="53"/>
    </location>
</feature>
<reference evidence="2 3" key="1">
    <citation type="submission" date="2023-03" db="EMBL/GenBank/DDBJ databases">
        <title>High recombination rates correlate with genetic variation in Cardiocondyla obscurior ants.</title>
        <authorList>
            <person name="Errbii M."/>
        </authorList>
    </citation>
    <scope>NUCLEOTIDE SEQUENCE [LARGE SCALE GENOMIC DNA]</scope>
    <source>
        <strain evidence="2">Alpha-2009</strain>
        <tissue evidence="2">Whole body</tissue>
    </source>
</reference>
<protein>
    <submittedName>
        <fullName evidence="2">Uncharacterized protein</fullName>
    </submittedName>
</protein>
<dbReference type="AlphaFoldDB" id="A0AAW2G7S2"/>
<evidence type="ECO:0000313" key="3">
    <source>
        <dbReference type="Proteomes" id="UP001430953"/>
    </source>
</evidence>
<organism evidence="2 3">
    <name type="scientific">Cardiocondyla obscurior</name>
    <dbReference type="NCBI Taxonomy" id="286306"/>
    <lineage>
        <taxon>Eukaryota</taxon>
        <taxon>Metazoa</taxon>
        <taxon>Ecdysozoa</taxon>
        <taxon>Arthropoda</taxon>
        <taxon>Hexapoda</taxon>
        <taxon>Insecta</taxon>
        <taxon>Pterygota</taxon>
        <taxon>Neoptera</taxon>
        <taxon>Endopterygota</taxon>
        <taxon>Hymenoptera</taxon>
        <taxon>Apocrita</taxon>
        <taxon>Aculeata</taxon>
        <taxon>Formicoidea</taxon>
        <taxon>Formicidae</taxon>
        <taxon>Myrmicinae</taxon>
        <taxon>Cardiocondyla</taxon>
    </lineage>
</organism>
<accession>A0AAW2G7S2</accession>
<sequence length="53" mass="5499">MCARERTCETGTSGSGATSMSVQYDEGGFGGRAASHASLFPSKPLRSKSSRIS</sequence>
<keyword evidence="3" id="KW-1185">Reference proteome</keyword>
<name>A0AAW2G7S2_9HYME</name>
<feature type="compositionally biased region" description="Low complexity" evidence="1">
    <location>
        <begin position="10"/>
        <end position="19"/>
    </location>
</feature>
<proteinExistence type="predicted"/>
<comment type="caution">
    <text evidence="2">The sequence shown here is derived from an EMBL/GenBank/DDBJ whole genome shotgun (WGS) entry which is preliminary data.</text>
</comment>